<dbReference type="EMBL" id="QPGL01000001">
    <property type="protein sequence ID" value="RCS72152.1"/>
    <property type="molecule type" value="Genomic_DNA"/>
</dbReference>
<comment type="similarity">
    <text evidence="2">Belongs to the TMEM86 family.</text>
</comment>
<keyword evidence="5 6" id="KW-0472">Membrane</keyword>
<feature type="transmembrane region" description="Helical" evidence="6">
    <location>
        <begin position="170"/>
        <end position="189"/>
    </location>
</feature>
<dbReference type="OrthoDB" id="5878874at2"/>
<dbReference type="InterPro" id="IPR012506">
    <property type="entry name" value="TMEM86B-like"/>
</dbReference>
<comment type="caution">
    <text evidence="7">The sequence shown here is derived from an EMBL/GenBank/DDBJ whole genome shotgun (WGS) entry which is preliminary data.</text>
</comment>
<gene>
    <name evidence="7" type="ORF">CIK83_00125</name>
</gene>
<organism evidence="7 8">
    <name type="scientific">Vibrio casei</name>
    <dbReference type="NCBI Taxonomy" id="673372"/>
    <lineage>
        <taxon>Bacteria</taxon>
        <taxon>Pseudomonadati</taxon>
        <taxon>Pseudomonadota</taxon>
        <taxon>Gammaproteobacteria</taxon>
        <taxon>Vibrionales</taxon>
        <taxon>Vibrionaceae</taxon>
        <taxon>Vibrio</taxon>
    </lineage>
</organism>
<dbReference type="Proteomes" id="UP000252479">
    <property type="component" value="Unassembled WGS sequence"/>
</dbReference>
<reference evidence="7 8" key="1">
    <citation type="journal article" date="2017" name="Elife">
        <title>Extensive horizontal gene transfer in cheese-associated bacteria.</title>
        <authorList>
            <person name="Bonham K.S."/>
            <person name="Wolfe B.E."/>
            <person name="Dutton R.J."/>
        </authorList>
    </citation>
    <scope>NUCLEOTIDE SEQUENCE [LARGE SCALE GENOMIC DNA]</scope>
    <source>
        <strain evidence="7 8">JB196</strain>
    </source>
</reference>
<feature type="transmembrane region" description="Helical" evidence="6">
    <location>
        <begin position="90"/>
        <end position="107"/>
    </location>
</feature>
<evidence type="ECO:0000256" key="2">
    <source>
        <dbReference type="ARBA" id="ARBA00007375"/>
    </source>
</evidence>
<evidence type="ECO:0000256" key="6">
    <source>
        <dbReference type="SAM" id="Phobius"/>
    </source>
</evidence>
<dbReference type="RefSeq" id="WP_086959032.1">
    <property type="nucleotide sequence ID" value="NZ_AP018680.1"/>
</dbReference>
<keyword evidence="8" id="KW-1185">Reference proteome</keyword>
<dbReference type="Pfam" id="PF07947">
    <property type="entry name" value="YhhN"/>
    <property type="match status" value="1"/>
</dbReference>
<feature type="transmembrane region" description="Helical" evidence="6">
    <location>
        <begin position="51"/>
        <end position="69"/>
    </location>
</feature>
<protein>
    <recommendedName>
        <fullName evidence="9">Lysoplasmalogenase</fullName>
    </recommendedName>
</protein>
<keyword evidence="3 6" id="KW-0812">Transmembrane</keyword>
<evidence type="ECO:0008006" key="9">
    <source>
        <dbReference type="Google" id="ProtNLM"/>
    </source>
</evidence>
<evidence type="ECO:0000313" key="8">
    <source>
        <dbReference type="Proteomes" id="UP000252479"/>
    </source>
</evidence>
<evidence type="ECO:0000256" key="5">
    <source>
        <dbReference type="ARBA" id="ARBA00023136"/>
    </source>
</evidence>
<dbReference type="GeneID" id="303187298"/>
<keyword evidence="4 6" id="KW-1133">Transmembrane helix</keyword>
<sequence length="220" mass="25854">MWYWLVMGVFMLAILSVLGKKNTQLFFFIKLLMFVCFLLFIFYVPSLLSSSHLWVGFALVFFIACDALETYSSRYKRESDTRQISIYKKWQFMCFSIACFGYSLAFWMEVQALTWAVPVFLFALIVVVFFLLLPLLDRFAVQSAIVAVMLWQLSWAAGEVWRYHRLMLDFSGFFGTLLLSISVLMWAIHHFKQPFRFSKEWITLSYFGAHALILAPLILR</sequence>
<comment type="subcellular location">
    <subcellularLocation>
        <location evidence="1">Membrane</location>
        <topology evidence="1">Multi-pass membrane protein</topology>
    </subcellularLocation>
</comment>
<evidence type="ECO:0000256" key="4">
    <source>
        <dbReference type="ARBA" id="ARBA00022989"/>
    </source>
</evidence>
<dbReference type="AlphaFoldDB" id="A0A368LJT5"/>
<name>A0A368LJT5_9VIBR</name>
<dbReference type="GO" id="GO:0016020">
    <property type="term" value="C:membrane"/>
    <property type="evidence" value="ECO:0007669"/>
    <property type="project" value="UniProtKB-SubCell"/>
</dbReference>
<evidence type="ECO:0000313" key="7">
    <source>
        <dbReference type="EMBL" id="RCS72152.1"/>
    </source>
</evidence>
<feature type="transmembrane region" description="Helical" evidence="6">
    <location>
        <begin position="113"/>
        <end position="132"/>
    </location>
</feature>
<proteinExistence type="inferred from homology"/>
<feature type="transmembrane region" description="Helical" evidence="6">
    <location>
        <begin position="201"/>
        <end position="219"/>
    </location>
</feature>
<accession>A0A368LJT5</accession>
<evidence type="ECO:0000256" key="1">
    <source>
        <dbReference type="ARBA" id="ARBA00004141"/>
    </source>
</evidence>
<feature type="transmembrane region" description="Helical" evidence="6">
    <location>
        <begin position="25"/>
        <end position="45"/>
    </location>
</feature>
<evidence type="ECO:0000256" key="3">
    <source>
        <dbReference type="ARBA" id="ARBA00022692"/>
    </source>
</evidence>
<feature type="transmembrane region" description="Helical" evidence="6">
    <location>
        <begin position="139"/>
        <end position="158"/>
    </location>
</feature>